<dbReference type="GeneTree" id="ENSGT00940000170402"/>
<dbReference type="Proteomes" id="UP001501940">
    <property type="component" value="Chromosome 24"/>
</dbReference>
<name>A0A3Q1AW12_AMPOC</name>
<dbReference type="GO" id="GO:0020037">
    <property type="term" value="F:heme binding"/>
    <property type="evidence" value="ECO:0007669"/>
    <property type="project" value="TreeGrafter"/>
</dbReference>
<reference evidence="2" key="3">
    <citation type="submission" date="2025-09" db="UniProtKB">
        <authorList>
            <consortium name="Ensembl"/>
        </authorList>
    </citation>
    <scope>IDENTIFICATION</scope>
</reference>
<dbReference type="InterPro" id="IPR011256">
    <property type="entry name" value="Reg_factor_effector_dom_sf"/>
</dbReference>
<accession>A0A3Q1AW12</accession>
<dbReference type="PANTHER" id="PTHR11220">
    <property type="entry name" value="HEME-BINDING PROTEIN-RELATED"/>
    <property type="match status" value="1"/>
</dbReference>
<dbReference type="PANTHER" id="PTHR11220:SF69">
    <property type="entry name" value="HEME-BINDING PROTEIN 2"/>
    <property type="match status" value="1"/>
</dbReference>
<dbReference type="InterPro" id="IPR006917">
    <property type="entry name" value="SOUL_heme-bd"/>
</dbReference>
<evidence type="ECO:0000256" key="1">
    <source>
        <dbReference type="ARBA" id="ARBA00009817"/>
    </source>
</evidence>
<protein>
    <recommendedName>
        <fullName evidence="4">Heme-binding protein soul2</fullName>
    </recommendedName>
</protein>
<dbReference type="AlphaFoldDB" id="A0A3Q1AW12"/>
<organism evidence="2 3">
    <name type="scientific">Amphiprion ocellaris</name>
    <name type="common">Clown anemonefish</name>
    <dbReference type="NCBI Taxonomy" id="80972"/>
    <lineage>
        <taxon>Eukaryota</taxon>
        <taxon>Metazoa</taxon>
        <taxon>Chordata</taxon>
        <taxon>Craniata</taxon>
        <taxon>Vertebrata</taxon>
        <taxon>Euteleostomi</taxon>
        <taxon>Actinopterygii</taxon>
        <taxon>Neopterygii</taxon>
        <taxon>Teleostei</taxon>
        <taxon>Neoteleostei</taxon>
        <taxon>Acanthomorphata</taxon>
        <taxon>Ovalentaria</taxon>
        <taxon>Pomacentridae</taxon>
        <taxon>Amphiprion</taxon>
    </lineage>
</organism>
<proteinExistence type="inferred from homology"/>
<comment type="similarity">
    <text evidence="1">Belongs to the HEBP family.</text>
</comment>
<evidence type="ECO:0000313" key="3">
    <source>
        <dbReference type="Proteomes" id="UP001501940"/>
    </source>
</evidence>
<reference evidence="2" key="2">
    <citation type="submission" date="2025-08" db="UniProtKB">
        <authorList>
            <consortium name="Ensembl"/>
        </authorList>
    </citation>
    <scope>IDENTIFICATION</scope>
</reference>
<dbReference type="GO" id="GO:0005737">
    <property type="term" value="C:cytoplasm"/>
    <property type="evidence" value="ECO:0007669"/>
    <property type="project" value="TreeGrafter"/>
</dbReference>
<keyword evidence="3" id="KW-1185">Reference proteome</keyword>
<sequence length="168" mass="18610">QTFLINIKTSGFPTRFFSNASENKNCTCVKHVLPPQKAAFGPHACCCFVSPLSAPGFQFHSAAWPALITHTEAEDGPQWFLSWFVPPDTTKPESSDPSVTLQNKPAATVYVKVFDGTPSRERGLEKAKLLQNALEKAGKSFDSSTYVGAGYESYFSLFHHNEIWIYAE</sequence>
<reference evidence="2 3" key="1">
    <citation type="submission" date="2022-01" db="EMBL/GenBank/DDBJ databases">
        <title>A chromosome-scale genome assembly of the false clownfish, Amphiprion ocellaris.</title>
        <authorList>
            <person name="Ryu T."/>
        </authorList>
    </citation>
    <scope>NUCLEOTIDE SEQUENCE [LARGE SCALE GENOMIC DNA]</scope>
</reference>
<dbReference type="Ensembl" id="ENSAOCT00000011853.2">
    <property type="protein sequence ID" value="ENSAOCP00000002231.2"/>
    <property type="gene ID" value="ENSAOCG00000005328.2"/>
</dbReference>
<dbReference type="Pfam" id="PF04832">
    <property type="entry name" value="SOUL"/>
    <property type="match status" value="1"/>
</dbReference>
<evidence type="ECO:0008006" key="4">
    <source>
        <dbReference type="Google" id="ProtNLM"/>
    </source>
</evidence>
<dbReference type="SUPFAM" id="SSF55136">
    <property type="entry name" value="Probable bacterial effector-binding domain"/>
    <property type="match status" value="1"/>
</dbReference>
<dbReference type="STRING" id="80972.ENSAOCP00000002231"/>
<dbReference type="Gene3D" id="3.20.80.10">
    <property type="entry name" value="Regulatory factor, effector binding domain"/>
    <property type="match status" value="1"/>
</dbReference>
<evidence type="ECO:0000313" key="2">
    <source>
        <dbReference type="Ensembl" id="ENSAOCP00000002231.2"/>
    </source>
</evidence>